<keyword evidence="1" id="KW-1133">Transmembrane helix</keyword>
<keyword evidence="1" id="KW-0472">Membrane</keyword>
<feature type="transmembrane region" description="Helical" evidence="1">
    <location>
        <begin position="52"/>
        <end position="74"/>
    </location>
</feature>
<evidence type="ECO:0000313" key="2">
    <source>
        <dbReference type="EMBL" id="AWL67582.1"/>
    </source>
</evidence>
<organism evidence="2 3">
    <name type="scientific">Serratia marcescens</name>
    <dbReference type="NCBI Taxonomy" id="615"/>
    <lineage>
        <taxon>Bacteria</taxon>
        <taxon>Pseudomonadati</taxon>
        <taxon>Pseudomonadota</taxon>
        <taxon>Gammaproteobacteria</taxon>
        <taxon>Enterobacterales</taxon>
        <taxon>Yersiniaceae</taxon>
        <taxon>Serratia</taxon>
    </lineage>
</organism>
<feature type="transmembrane region" description="Helical" evidence="1">
    <location>
        <begin position="28"/>
        <end position="46"/>
    </location>
</feature>
<protein>
    <submittedName>
        <fullName evidence="2">Uncharacterized protein</fullName>
    </submittedName>
</protein>
<evidence type="ECO:0000313" key="3">
    <source>
        <dbReference type="Proteomes" id="UP000245399"/>
    </source>
</evidence>
<dbReference type="AlphaFoldDB" id="A0AB33FLX7"/>
<sequence length="80" mass="9944">MGYFCQKGQWRREAREGRRKYVTDVDQIAVKLLISSFHILIFISYFSNRYLFYFFIYQILMFLLSLLLVFYFNFKFKFGF</sequence>
<dbReference type="EMBL" id="CP029449">
    <property type="protein sequence ID" value="AWL67582.1"/>
    <property type="molecule type" value="Genomic_DNA"/>
</dbReference>
<reference evidence="2 3" key="1">
    <citation type="submission" date="2018-05" db="EMBL/GenBank/DDBJ databases">
        <title>Klebsiella quasipneumonaiae provides a window into carbapenemase gene transfer, plasmid rearrangements and nosocomial acquisition from the hospital environment.</title>
        <authorList>
            <person name="Mathers A.J."/>
            <person name="Vegesana K."/>
            <person name="Stoesser N."/>
            <person name="Crook D."/>
            <person name="Vaughan A."/>
            <person name="Barry K."/>
            <person name="Parikh H."/>
            <person name="Sebra R."/>
            <person name="Kotay S."/>
            <person name="Walker A.S."/>
            <person name="Sheppard A.E."/>
        </authorList>
    </citation>
    <scope>NUCLEOTIDE SEQUENCE [LARGE SCALE GENOMIC DNA]</scope>
    <source>
        <strain evidence="2 3">CAV1761</strain>
    </source>
</reference>
<proteinExistence type="predicted"/>
<dbReference type="Proteomes" id="UP000245399">
    <property type="component" value="Chromosome"/>
</dbReference>
<accession>A0AB33FLX7</accession>
<gene>
    <name evidence="2" type="ORF">DKC05_07795</name>
</gene>
<evidence type="ECO:0000256" key="1">
    <source>
        <dbReference type="SAM" id="Phobius"/>
    </source>
</evidence>
<keyword evidence="1" id="KW-0812">Transmembrane</keyword>
<name>A0AB33FLX7_SERMA</name>